<keyword evidence="7 13" id="KW-0418">Kinase</keyword>
<feature type="compositionally biased region" description="Low complexity" evidence="11">
    <location>
        <begin position="14"/>
        <end position="30"/>
    </location>
</feature>
<dbReference type="GO" id="GO:0033862">
    <property type="term" value="F:UMP kinase activity"/>
    <property type="evidence" value="ECO:0007669"/>
    <property type="project" value="UniProtKB-EC"/>
</dbReference>
<dbReference type="PANTHER" id="PTHR42833">
    <property type="entry name" value="URIDYLATE KINASE"/>
    <property type="match status" value="1"/>
</dbReference>
<feature type="domain" description="Aspartate/glutamate/uridylate kinase" evidence="12">
    <location>
        <begin position="42"/>
        <end position="239"/>
    </location>
</feature>
<comment type="caution">
    <text evidence="13">The sequence shown here is derived from an EMBL/GenBank/DDBJ whole genome shotgun (WGS) entry which is preliminary data.</text>
</comment>
<evidence type="ECO:0000256" key="8">
    <source>
        <dbReference type="ARBA" id="ARBA00022840"/>
    </source>
</evidence>
<evidence type="ECO:0000256" key="7">
    <source>
        <dbReference type="ARBA" id="ARBA00022777"/>
    </source>
</evidence>
<dbReference type="InterPro" id="IPR036393">
    <property type="entry name" value="AceGlu_kinase-like_sf"/>
</dbReference>
<evidence type="ECO:0000256" key="2">
    <source>
        <dbReference type="ARBA" id="ARBA00007614"/>
    </source>
</evidence>
<sequence>MFDMFDSDNAQNYSQDSSSSSSSDSSSSQSSYGSYSSSGKGFVLSVGGSVFIGEKPLTDKINEFCSAINNLGEFKFVIVVGGGKTARAYQESAKDLGANNFELDSLGIASTRLNAKLFTYKIEKAHKKVITNFEEIDEIVNEGRIPIMGGMAEGQTTDAVGALLAEKLGFEFVNLSNVDGIYDKDPNAFEDAMMFKELSFNDMNFLLREKLLVPGQHLFVDPQAASILSRSKVKSFFLNGDHLENFKNCLREQDYKGTVVDDRDDVIDKDEINSSFEKMEEHHEMPLRKRIIKREHKDEEINPHDIDFGK</sequence>
<dbReference type="GO" id="GO:0006225">
    <property type="term" value="P:UDP biosynthetic process"/>
    <property type="evidence" value="ECO:0007669"/>
    <property type="project" value="TreeGrafter"/>
</dbReference>
<evidence type="ECO:0000256" key="9">
    <source>
        <dbReference type="ARBA" id="ARBA00022975"/>
    </source>
</evidence>
<dbReference type="EMBL" id="JABJNZ010000012">
    <property type="protein sequence ID" value="MBT4870079.1"/>
    <property type="molecule type" value="Genomic_DNA"/>
</dbReference>
<evidence type="ECO:0000256" key="10">
    <source>
        <dbReference type="ARBA" id="ARBA00032092"/>
    </source>
</evidence>
<dbReference type="InterPro" id="IPR011818">
    <property type="entry name" value="Uridylate_kinase_arch/spir"/>
</dbReference>
<evidence type="ECO:0000256" key="3">
    <source>
        <dbReference type="ARBA" id="ARBA00012899"/>
    </source>
</evidence>
<dbReference type="Proteomes" id="UP000722459">
    <property type="component" value="Unassembled WGS sequence"/>
</dbReference>
<gene>
    <name evidence="13" type="primary">pyrH</name>
    <name evidence="13" type="ORF">HON47_00705</name>
</gene>
<dbReference type="AlphaFoldDB" id="A0A8T5GDQ3"/>
<keyword evidence="6" id="KW-0547">Nucleotide-binding</keyword>
<dbReference type="Pfam" id="PF00696">
    <property type="entry name" value="AA_kinase"/>
    <property type="match status" value="1"/>
</dbReference>
<evidence type="ECO:0000313" key="13">
    <source>
        <dbReference type="EMBL" id="MBT4870079.1"/>
    </source>
</evidence>
<comment type="pathway">
    <text evidence="1">Pyrimidine metabolism; CTP biosynthesis via de novo pathway; UDP from UMP (UMPK route): step 1/1.</text>
</comment>
<evidence type="ECO:0000313" key="14">
    <source>
        <dbReference type="Proteomes" id="UP000722459"/>
    </source>
</evidence>
<evidence type="ECO:0000256" key="4">
    <source>
        <dbReference type="ARBA" id="ARBA00022490"/>
    </source>
</evidence>
<protein>
    <recommendedName>
        <fullName evidence="3">UMP kinase</fullName>
        <ecNumber evidence="3">2.7.4.22</ecNumber>
    </recommendedName>
    <alternativeName>
        <fullName evidence="10">Uridine monophosphate kinase</fullName>
    </alternativeName>
</protein>
<feature type="region of interest" description="Disordered" evidence="11">
    <location>
        <begin position="1"/>
        <end position="30"/>
    </location>
</feature>
<dbReference type="PANTHER" id="PTHR42833:SF4">
    <property type="entry name" value="URIDYLATE KINASE PUMPKIN, CHLOROPLASTIC"/>
    <property type="match status" value="1"/>
</dbReference>
<name>A0A8T5GDQ3_9ARCH</name>
<feature type="region of interest" description="Disordered" evidence="11">
    <location>
        <begin position="283"/>
        <end position="310"/>
    </location>
</feature>
<evidence type="ECO:0000256" key="1">
    <source>
        <dbReference type="ARBA" id="ARBA00004791"/>
    </source>
</evidence>
<evidence type="ECO:0000256" key="5">
    <source>
        <dbReference type="ARBA" id="ARBA00022679"/>
    </source>
</evidence>
<dbReference type="SUPFAM" id="SSF53633">
    <property type="entry name" value="Carbamate kinase-like"/>
    <property type="match status" value="1"/>
</dbReference>
<feature type="compositionally biased region" description="Basic and acidic residues" evidence="11">
    <location>
        <begin position="295"/>
        <end position="310"/>
    </location>
</feature>
<keyword evidence="4" id="KW-0963">Cytoplasm</keyword>
<dbReference type="Gene3D" id="3.40.1160.10">
    <property type="entry name" value="Acetylglutamate kinase-like"/>
    <property type="match status" value="1"/>
</dbReference>
<evidence type="ECO:0000259" key="12">
    <source>
        <dbReference type="Pfam" id="PF00696"/>
    </source>
</evidence>
<evidence type="ECO:0000256" key="11">
    <source>
        <dbReference type="SAM" id="MobiDB-lite"/>
    </source>
</evidence>
<organism evidence="13 14">
    <name type="scientific">Candidatus Iainarchaeum sp</name>
    <dbReference type="NCBI Taxonomy" id="3101447"/>
    <lineage>
        <taxon>Archaea</taxon>
        <taxon>Candidatus Iainarchaeota</taxon>
        <taxon>Candidatus Iainarchaeia</taxon>
        <taxon>Candidatus Iainarchaeales</taxon>
        <taxon>Candidatus Iainarchaeaceae</taxon>
        <taxon>Candidatus Iainarchaeum</taxon>
    </lineage>
</organism>
<dbReference type="EC" id="2.7.4.22" evidence="3"/>
<comment type="similarity">
    <text evidence="2">Belongs to the UMP kinase family.</text>
</comment>
<accession>A0A8T5GDQ3</accession>
<dbReference type="InterPro" id="IPR001048">
    <property type="entry name" value="Asp/Glu/Uridylate_kinase"/>
</dbReference>
<keyword evidence="8" id="KW-0067">ATP-binding</keyword>
<evidence type="ECO:0000256" key="6">
    <source>
        <dbReference type="ARBA" id="ARBA00022741"/>
    </source>
</evidence>
<keyword evidence="5" id="KW-0808">Transferase</keyword>
<reference evidence="13" key="1">
    <citation type="journal article" date="2021" name="ISME J.">
        <title>Mercury methylation by metabolically versatile and cosmopolitan marine bacteria.</title>
        <authorList>
            <person name="Lin H."/>
            <person name="Ascher D.B."/>
            <person name="Myung Y."/>
            <person name="Lamborg C.H."/>
            <person name="Hallam S.J."/>
            <person name="Gionfriddo C.M."/>
            <person name="Holt K.E."/>
            <person name="Moreau J.W."/>
        </authorList>
    </citation>
    <scope>NUCLEOTIDE SEQUENCE</scope>
    <source>
        <strain evidence="13">SI075_bin30</strain>
    </source>
</reference>
<proteinExistence type="inferred from homology"/>
<keyword evidence="9" id="KW-0665">Pyrimidine biosynthesis</keyword>
<dbReference type="GO" id="GO:0005524">
    <property type="term" value="F:ATP binding"/>
    <property type="evidence" value="ECO:0007669"/>
    <property type="project" value="UniProtKB-KW"/>
</dbReference>
<dbReference type="NCBIfam" id="TIGR02076">
    <property type="entry name" value="pyrH_arch"/>
    <property type="match status" value="1"/>
</dbReference>